<feature type="compositionally biased region" description="Polar residues" evidence="6">
    <location>
        <begin position="24"/>
        <end position="33"/>
    </location>
</feature>
<dbReference type="GO" id="GO:0031588">
    <property type="term" value="C:nucleotide-activated protein kinase complex"/>
    <property type="evidence" value="ECO:0007669"/>
    <property type="project" value="TreeGrafter"/>
</dbReference>
<dbReference type="PANTHER" id="PTHR13780:SF35">
    <property type="entry name" value="LD22662P"/>
    <property type="match status" value="1"/>
</dbReference>
<feature type="compositionally biased region" description="Polar residues" evidence="6">
    <location>
        <begin position="131"/>
        <end position="153"/>
    </location>
</feature>
<feature type="domain" description="CBS" evidence="7">
    <location>
        <begin position="295"/>
        <end position="354"/>
    </location>
</feature>
<dbReference type="EnsemblMetazoa" id="XM_011409362.2">
    <property type="protein sequence ID" value="XP_011407664.2"/>
    <property type="gene ID" value="LOC100639517"/>
</dbReference>
<protein>
    <recommendedName>
        <fullName evidence="7">CBS domain-containing protein</fullName>
    </recommendedName>
</protein>
<evidence type="ECO:0000256" key="2">
    <source>
        <dbReference type="ARBA" id="ARBA00022737"/>
    </source>
</evidence>
<evidence type="ECO:0000259" key="7">
    <source>
        <dbReference type="PROSITE" id="PS51371"/>
    </source>
</evidence>
<dbReference type="SUPFAM" id="SSF54631">
    <property type="entry name" value="CBS-domain pair"/>
    <property type="match status" value="2"/>
</dbReference>
<comment type="subunit">
    <text evidence="4">AMPK is a heterotrimer of an alpha catalytic subunit (PRKAA1 or PRKAA2), a beta (PRKAB1 or PRKAB2) and a gamma non-catalytic subunits (PRKAG1, PRKAG2 or PRKAG3). Interacts with FNIP1 and FNIP2.</text>
</comment>
<dbReference type="KEGG" id="aqu:100639517"/>
<feature type="compositionally biased region" description="Basic and acidic residues" evidence="6">
    <location>
        <begin position="186"/>
        <end position="207"/>
    </location>
</feature>
<dbReference type="GO" id="GO:0016208">
    <property type="term" value="F:AMP binding"/>
    <property type="evidence" value="ECO:0007669"/>
    <property type="project" value="TreeGrafter"/>
</dbReference>
<evidence type="ECO:0000256" key="5">
    <source>
        <dbReference type="PROSITE-ProRule" id="PRU00703"/>
    </source>
</evidence>
<keyword evidence="3 5" id="KW-0129">CBS domain</keyword>
<keyword evidence="2" id="KW-0677">Repeat</keyword>
<dbReference type="GO" id="GO:0005737">
    <property type="term" value="C:cytoplasm"/>
    <property type="evidence" value="ECO:0007669"/>
    <property type="project" value="TreeGrafter"/>
</dbReference>
<dbReference type="PROSITE" id="PS51371">
    <property type="entry name" value="CBS"/>
    <property type="match status" value="4"/>
</dbReference>
<sequence>MEGAVTIREDPDKASSDEGIDATGESSYSTAPSSPEPKESDTFTEVNSEGRDTPVTPISSDQPRPYSDLQNSLLPKLTKMSQSPPVPKHVGSNKTRVGGASGGYSPLVKPGGEPEIVTVRPYNVQVGFNAPQRSPSLETTDPSTLPGTANVITSPPKPHPRSPGSKPVSIEELDKARRHYAPPGRGEGKGRGGGERSKSLDYDGHTKPSELNGSSFCLGLPSFRDYVPASTSNGETMYLRDEDGEGGWSVIESKPRSLSFDMKDVFRETETEKPSSEELYSKFLKSHTCYDLIPESTKVVVFDTKLKVKKAFYALVINGVRSAPLWDSNNNKFVGMLTITDFINILKTYYKSPIVGMDELEEQTIQTWRVSEATIAKVTSTLVQIDPMESLYEAVKILVENKIHRLPIIDQRSGNSLFIATHKRILHFMYFNLLHEKQPSYMSQSLEELGIGSYKDIATVTSDTPIITALNKFTERRVSALPIVDSFGKVTDIYAKFDVINLAAERTYNNLDVSLRDALKHRAQGFEGVLTCLPSDKLGVIIKKIVESKVHRLVIVNTDRHAIGVLSLSDILRFLVLTPHSK</sequence>
<keyword evidence="9" id="KW-1185">Reference proteome</keyword>
<comment type="similarity">
    <text evidence="1">Belongs to the 5'-AMP-activated protein kinase gamma subunit family.</text>
</comment>
<evidence type="ECO:0000313" key="8">
    <source>
        <dbReference type="EnsemblMetazoa" id="XP_011407664.2"/>
    </source>
</evidence>
<evidence type="ECO:0000256" key="6">
    <source>
        <dbReference type="SAM" id="MobiDB-lite"/>
    </source>
</evidence>
<dbReference type="GO" id="GO:0019887">
    <property type="term" value="F:protein kinase regulator activity"/>
    <property type="evidence" value="ECO:0007669"/>
    <property type="project" value="TreeGrafter"/>
</dbReference>
<evidence type="ECO:0000256" key="1">
    <source>
        <dbReference type="ARBA" id="ARBA00006750"/>
    </source>
</evidence>
<dbReference type="Pfam" id="PF00571">
    <property type="entry name" value="CBS"/>
    <property type="match status" value="4"/>
</dbReference>
<feature type="domain" description="CBS" evidence="7">
    <location>
        <begin position="525"/>
        <end position="582"/>
    </location>
</feature>
<dbReference type="SMART" id="SM00116">
    <property type="entry name" value="CBS"/>
    <property type="match status" value="4"/>
</dbReference>
<dbReference type="PANTHER" id="PTHR13780">
    <property type="entry name" value="AMP-ACTIVATED PROTEIN KINASE, GAMMA REGULATORY SUBUNIT"/>
    <property type="match status" value="1"/>
</dbReference>
<reference evidence="8" key="2">
    <citation type="submission" date="2024-06" db="UniProtKB">
        <authorList>
            <consortium name="EnsemblMetazoa"/>
        </authorList>
    </citation>
    <scope>IDENTIFICATION</scope>
</reference>
<dbReference type="AlphaFoldDB" id="A0AAN0IQU4"/>
<organism evidence="8 9">
    <name type="scientific">Amphimedon queenslandica</name>
    <name type="common">Sponge</name>
    <dbReference type="NCBI Taxonomy" id="400682"/>
    <lineage>
        <taxon>Eukaryota</taxon>
        <taxon>Metazoa</taxon>
        <taxon>Porifera</taxon>
        <taxon>Demospongiae</taxon>
        <taxon>Heteroscleromorpha</taxon>
        <taxon>Haplosclerida</taxon>
        <taxon>Niphatidae</taxon>
        <taxon>Amphimedon</taxon>
    </lineage>
</organism>
<feature type="domain" description="CBS" evidence="7">
    <location>
        <begin position="453"/>
        <end position="513"/>
    </location>
</feature>
<evidence type="ECO:0000313" key="9">
    <source>
        <dbReference type="Proteomes" id="UP000007879"/>
    </source>
</evidence>
<dbReference type="CDD" id="cd04618">
    <property type="entry name" value="CBS_euAMPK_gamma-like_repeat1"/>
    <property type="match status" value="1"/>
</dbReference>
<dbReference type="InterPro" id="IPR046342">
    <property type="entry name" value="CBS_dom_sf"/>
</dbReference>
<accession>A0AAN0IQU4</accession>
<feature type="domain" description="CBS" evidence="7">
    <location>
        <begin position="378"/>
        <end position="437"/>
    </location>
</feature>
<dbReference type="Proteomes" id="UP000007879">
    <property type="component" value="Unassembled WGS sequence"/>
</dbReference>
<proteinExistence type="inferred from homology"/>
<feature type="compositionally biased region" description="Basic and acidic residues" evidence="6">
    <location>
        <begin position="7"/>
        <end position="16"/>
    </location>
</feature>
<dbReference type="GO" id="GO:0005634">
    <property type="term" value="C:nucleus"/>
    <property type="evidence" value="ECO:0007669"/>
    <property type="project" value="TreeGrafter"/>
</dbReference>
<dbReference type="Gene3D" id="3.10.580.10">
    <property type="entry name" value="CBS-domain"/>
    <property type="match status" value="2"/>
</dbReference>
<feature type="region of interest" description="Disordered" evidence="6">
    <location>
        <begin position="1"/>
        <end position="112"/>
    </location>
</feature>
<dbReference type="InterPro" id="IPR050511">
    <property type="entry name" value="AMPK_gamma/SDS23_families"/>
</dbReference>
<feature type="compositionally biased region" description="Polar residues" evidence="6">
    <location>
        <begin position="56"/>
        <end position="83"/>
    </location>
</feature>
<evidence type="ECO:0000256" key="3">
    <source>
        <dbReference type="ARBA" id="ARBA00023122"/>
    </source>
</evidence>
<evidence type="ECO:0000256" key="4">
    <source>
        <dbReference type="ARBA" id="ARBA00025878"/>
    </source>
</evidence>
<name>A0AAN0IQU4_AMPQE</name>
<dbReference type="InterPro" id="IPR000644">
    <property type="entry name" value="CBS_dom"/>
</dbReference>
<dbReference type="CDD" id="cd04641">
    <property type="entry name" value="CBS_euAMPK_gamma-like_repeat2"/>
    <property type="match status" value="1"/>
</dbReference>
<dbReference type="GO" id="GO:0019901">
    <property type="term" value="F:protein kinase binding"/>
    <property type="evidence" value="ECO:0007669"/>
    <property type="project" value="TreeGrafter"/>
</dbReference>
<feature type="region of interest" description="Disordered" evidence="6">
    <location>
        <begin position="128"/>
        <end position="207"/>
    </location>
</feature>
<reference evidence="9" key="1">
    <citation type="journal article" date="2010" name="Nature">
        <title>The Amphimedon queenslandica genome and the evolution of animal complexity.</title>
        <authorList>
            <person name="Srivastava M."/>
            <person name="Simakov O."/>
            <person name="Chapman J."/>
            <person name="Fahey B."/>
            <person name="Gauthier M.E."/>
            <person name="Mitros T."/>
            <person name="Richards G.S."/>
            <person name="Conaco C."/>
            <person name="Dacre M."/>
            <person name="Hellsten U."/>
            <person name="Larroux C."/>
            <person name="Putnam N.H."/>
            <person name="Stanke M."/>
            <person name="Adamska M."/>
            <person name="Darling A."/>
            <person name="Degnan S.M."/>
            <person name="Oakley T.H."/>
            <person name="Plachetzki D.C."/>
            <person name="Zhai Y."/>
            <person name="Adamski M."/>
            <person name="Calcino A."/>
            <person name="Cummins S.F."/>
            <person name="Goodstein D.M."/>
            <person name="Harris C."/>
            <person name="Jackson D.J."/>
            <person name="Leys S.P."/>
            <person name="Shu S."/>
            <person name="Woodcroft B.J."/>
            <person name="Vervoort M."/>
            <person name="Kosik K.S."/>
            <person name="Manning G."/>
            <person name="Degnan B.M."/>
            <person name="Rokhsar D.S."/>
        </authorList>
    </citation>
    <scope>NUCLEOTIDE SEQUENCE [LARGE SCALE GENOMIC DNA]</scope>
</reference>
<gene>
    <name evidence="8" type="primary">100639517</name>
</gene>